<reference evidence="1" key="1">
    <citation type="submission" date="2021-01" db="EMBL/GenBank/DDBJ databases">
        <authorList>
            <consortium name="Genoscope - CEA"/>
            <person name="William W."/>
        </authorList>
    </citation>
    <scope>NUCLEOTIDE SEQUENCE</scope>
</reference>
<proteinExistence type="predicted"/>
<dbReference type="AlphaFoldDB" id="A0A8S1XYE2"/>
<name>A0A8S1XYE2_9CILI</name>
<evidence type="ECO:0000313" key="2">
    <source>
        <dbReference type="Proteomes" id="UP000689195"/>
    </source>
</evidence>
<keyword evidence="2" id="KW-1185">Reference proteome</keyword>
<dbReference type="OrthoDB" id="306043at2759"/>
<dbReference type="Proteomes" id="UP000689195">
    <property type="component" value="Unassembled WGS sequence"/>
</dbReference>
<gene>
    <name evidence="1" type="ORF">PPENT_87.1.T1440114</name>
</gene>
<organism evidence="1 2">
    <name type="scientific">Paramecium pentaurelia</name>
    <dbReference type="NCBI Taxonomy" id="43138"/>
    <lineage>
        <taxon>Eukaryota</taxon>
        <taxon>Sar</taxon>
        <taxon>Alveolata</taxon>
        <taxon>Ciliophora</taxon>
        <taxon>Intramacronucleata</taxon>
        <taxon>Oligohymenophorea</taxon>
        <taxon>Peniculida</taxon>
        <taxon>Parameciidae</taxon>
        <taxon>Paramecium</taxon>
    </lineage>
</organism>
<sequence>MNIKIVYNTKTHKISQKHQTLEEIKNAILTLYPQQLEGGFDLYVTLHPQMDPFKILDDTCFQRIKELYNQLKWPSIKFLVKDLINPNLTNDDLSILNQSVIAQSTVQLSTFNDLFQQKPEPKQEEIQKKKENIVKEENKPETNFVQQIVNEIQKQEIQELDYHSEEFKQFIIQQIDERLKYHGIFKNEIQNPKIPEYRMQLLTRDFQICKFANQKFELQVEIINTCDFIWRKTNVVLMGVSGYYKNFLVQLEHDINPGQVAKFICFCQMPNYAVYDLSSEFQLAYNDQNQRKFFGDKVSLRITTQINNANQQNQKKIDQNKVKLLMDNAEISKEQAVEFIQIYGVDNPIEEIIIAYFEQPK</sequence>
<accession>A0A8S1XYE2</accession>
<comment type="caution">
    <text evidence="1">The sequence shown here is derived from an EMBL/GenBank/DDBJ whole genome shotgun (WGS) entry which is preliminary data.</text>
</comment>
<dbReference type="EMBL" id="CAJJDO010000144">
    <property type="protein sequence ID" value="CAD8206599.1"/>
    <property type="molecule type" value="Genomic_DNA"/>
</dbReference>
<evidence type="ECO:0000313" key="1">
    <source>
        <dbReference type="EMBL" id="CAD8206599.1"/>
    </source>
</evidence>
<protein>
    <submittedName>
        <fullName evidence="1">Uncharacterized protein</fullName>
    </submittedName>
</protein>